<keyword evidence="4" id="KW-1185">Reference proteome</keyword>
<organism evidence="3 4">
    <name type="scientific">Mucilaginibacter terrigena</name>
    <dbReference type="NCBI Taxonomy" id="2492395"/>
    <lineage>
        <taxon>Bacteria</taxon>
        <taxon>Pseudomonadati</taxon>
        <taxon>Bacteroidota</taxon>
        <taxon>Sphingobacteriia</taxon>
        <taxon>Sphingobacteriales</taxon>
        <taxon>Sphingobacteriaceae</taxon>
        <taxon>Mucilaginibacter</taxon>
    </lineage>
</organism>
<evidence type="ECO:0000313" key="4">
    <source>
        <dbReference type="Proteomes" id="UP000293331"/>
    </source>
</evidence>
<protein>
    <recommendedName>
        <fullName evidence="2">Organic solvent tolerance-like N-terminal domain-containing protein</fullName>
    </recommendedName>
</protein>
<gene>
    <name evidence="3" type="ORF">EWM62_17455</name>
</gene>
<accession>A0A4Q5LJN7</accession>
<dbReference type="Gene3D" id="2.60.450.10">
    <property type="entry name" value="Lipopolysaccharide (LPS) transport protein A like domain"/>
    <property type="match status" value="2"/>
</dbReference>
<feature type="compositionally biased region" description="Polar residues" evidence="1">
    <location>
        <begin position="808"/>
        <end position="825"/>
    </location>
</feature>
<dbReference type="Proteomes" id="UP000293331">
    <property type="component" value="Unassembled WGS sequence"/>
</dbReference>
<feature type="compositionally biased region" description="Basic and acidic residues" evidence="1">
    <location>
        <begin position="893"/>
        <end position="902"/>
    </location>
</feature>
<evidence type="ECO:0000256" key="1">
    <source>
        <dbReference type="SAM" id="MobiDB-lite"/>
    </source>
</evidence>
<dbReference type="OrthoDB" id="9805931at2"/>
<comment type="caution">
    <text evidence="3">The sequence shown here is derived from an EMBL/GenBank/DDBJ whole genome shotgun (WGS) entry which is preliminary data.</text>
</comment>
<evidence type="ECO:0000259" key="2">
    <source>
        <dbReference type="Pfam" id="PF13100"/>
    </source>
</evidence>
<proteinExistence type="predicted"/>
<feature type="region of interest" description="Disordered" evidence="1">
    <location>
        <begin position="545"/>
        <end position="569"/>
    </location>
</feature>
<feature type="region of interest" description="Disordered" evidence="1">
    <location>
        <begin position="786"/>
        <end position="902"/>
    </location>
</feature>
<reference evidence="3 4" key="1">
    <citation type="submission" date="2019-02" db="EMBL/GenBank/DDBJ databases">
        <title>Bacterial novel species Mucilaginibacter sp. 17JY9-4 isolated from soil.</title>
        <authorList>
            <person name="Jung H.-Y."/>
        </authorList>
    </citation>
    <scope>NUCLEOTIDE SEQUENCE [LARGE SCALE GENOMIC DNA]</scope>
    <source>
        <strain evidence="3 4">17JY9-4</strain>
    </source>
</reference>
<evidence type="ECO:0000313" key="3">
    <source>
        <dbReference type="EMBL" id="RYU86937.1"/>
    </source>
</evidence>
<feature type="domain" description="Organic solvent tolerance-like N-terminal" evidence="2">
    <location>
        <begin position="25"/>
        <end position="179"/>
    </location>
</feature>
<name>A0A4Q5LJN7_9SPHI</name>
<dbReference type="EMBL" id="SEWG01000008">
    <property type="protein sequence ID" value="RYU86937.1"/>
    <property type="molecule type" value="Genomic_DNA"/>
</dbReference>
<feature type="compositionally biased region" description="Basic and acidic residues" evidence="1">
    <location>
        <begin position="786"/>
        <end position="807"/>
    </location>
</feature>
<dbReference type="AlphaFoldDB" id="A0A4Q5LJN7"/>
<dbReference type="Pfam" id="PF13100">
    <property type="entry name" value="OstA_2"/>
    <property type="match status" value="1"/>
</dbReference>
<dbReference type="InterPro" id="IPR005653">
    <property type="entry name" value="OstA-like_N"/>
</dbReference>
<sequence>MVIKYILSTFFILITLAVSAQKKSIVHLIESKSSELIKLNGRNVIKVYKGVFQQDYSIMRSDSAYFYAEDNAFDAFSNVNITQGDTLNIYSDKLNYNGNTKVAILTDNVKMIDKDAVLTTNYLTYNTATRIGTYTGGGKLINKDNTLTSKNGYYFAFSRDSYFRYNVVLITPDALIKTDTLRYNSGSRIAYFYGPTNIYDTKDKKDTLYTENGLYNTVTEQAFFGKKNLYKQGTKTLTGDSLFYDKINGYGRAVKRVTFHDREQNITLKGDLATYYKKGERTVVTQDPYVIIVTEEKDTTKTDTVHIQPGVKQADPTAVKASATVKMANALAVKPPAGTAPVKSLQLPAAKDIDSLTKVGQGALNANKTAAANVVKKADALAVKPRPGGIPVKPGTVPLQVITDSVAKTRAENLTADARSVKGKTPAKGAGLSAFPMGDTVAKIKPPGKKVKRDSIYISADTLETQILTYKDLKIMQEQQRLLSIRDTTTKAKKLSAAEQKKADKFLTLNAPKWINDTLHLYRNFFGKPKPVPAASAQGKNKLKDDAGAFGTLNNNQPASKNPDAEEVDDPIFFTPPVTLSDTARVRIIKAYHSAKLFKSDLQAKADSMFYSYSDSTLRCFVNPLIWTQGSQLSGDTITMQMKNKKLDNLNLFPSSFIVNIEKGDSTNFNQIAGKKMKGFFKSDKLDRMYIVGNAESIYFSRDSLKKVDGMQRSLSSKMRIYFKNGSASNIFFISKPEHRYGPLAKFTEDERILKGFIWKPKERPVSKESIIPSYNKKRARAQAAADKKIADANKLKSAKPGDKAKTDSLQNKLPATDSTKTSGSKAGEAKTPALKAPVVKAKTDSVNTGQAPVIKAPAVKPGQDSTTKGSPVPVTKAAADTVKRKTPGFIKAKKDTTATRP</sequence>